<evidence type="ECO:0000313" key="1">
    <source>
        <dbReference type="EMBL" id="KAF8785922.1"/>
    </source>
</evidence>
<proteinExistence type="predicted"/>
<sequence length="238" mass="27565">MQDYIDKKQVEIVSHEAHNKECLFYLPHHAVKKIANEETKCRIAFDASSHSPRHPSLNDALEIGPNLLPDIMATLLRFRLSKIAITCDGSQAFLQLILSDEDRDATRFLWYKTTYTPVGKLCIEDEIVLEVKLDTDRDVFGIDVQEKIVRAFKEPVTKRLLLKLISKFYDTLDLFAPVTVIVKILFQDTWLSGIKWDELLPPAVAQQWHRWLNELQCLNDIHIPRWIGPSYAVTIHVF</sequence>
<accession>A0A8T0F690</accession>
<protein>
    <submittedName>
        <fullName evidence="1">Uncharacterized protein</fullName>
    </submittedName>
</protein>
<name>A0A8T0F690_ARGBR</name>
<dbReference type="InterPro" id="IPR008042">
    <property type="entry name" value="Retrotrans_Pao"/>
</dbReference>
<keyword evidence="2" id="KW-1185">Reference proteome</keyword>
<gene>
    <name evidence="1" type="ORF">HNY73_011410</name>
</gene>
<dbReference type="PANTHER" id="PTHR47331:SF5">
    <property type="entry name" value="RIBONUCLEASE H"/>
    <property type="match status" value="1"/>
</dbReference>
<comment type="caution">
    <text evidence="1">The sequence shown here is derived from an EMBL/GenBank/DDBJ whole genome shotgun (WGS) entry which is preliminary data.</text>
</comment>
<reference evidence="1" key="1">
    <citation type="journal article" date="2020" name="bioRxiv">
        <title>Chromosome-level reference genome of the European wasp spider Argiope bruennichi: a resource for studies on range expansion and evolutionary adaptation.</title>
        <authorList>
            <person name="Sheffer M.M."/>
            <person name="Hoppe A."/>
            <person name="Krehenwinkel H."/>
            <person name="Uhl G."/>
            <person name="Kuss A.W."/>
            <person name="Jensen L."/>
            <person name="Jensen C."/>
            <person name="Gillespie R.G."/>
            <person name="Hoff K.J."/>
            <person name="Prost S."/>
        </authorList>
    </citation>
    <scope>NUCLEOTIDE SEQUENCE</scope>
</reference>
<dbReference type="GO" id="GO:0071897">
    <property type="term" value="P:DNA biosynthetic process"/>
    <property type="evidence" value="ECO:0007669"/>
    <property type="project" value="UniProtKB-ARBA"/>
</dbReference>
<organism evidence="1 2">
    <name type="scientific">Argiope bruennichi</name>
    <name type="common">Wasp spider</name>
    <name type="synonym">Aranea bruennichi</name>
    <dbReference type="NCBI Taxonomy" id="94029"/>
    <lineage>
        <taxon>Eukaryota</taxon>
        <taxon>Metazoa</taxon>
        <taxon>Ecdysozoa</taxon>
        <taxon>Arthropoda</taxon>
        <taxon>Chelicerata</taxon>
        <taxon>Arachnida</taxon>
        <taxon>Araneae</taxon>
        <taxon>Araneomorphae</taxon>
        <taxon>Entelegynae</taxon>
        <taxon>Araneoidea</taxon>
        <taxon>Araneidae</taxon>
        <taxon>Argiope</taxon>
    </lineage>
</organism>
<dbReference type="AlphaFoldDB" id="A0A8T0F690"/>
<reference evidence="1" key="2">
    <citation type="submission" date="2020-06" db="EMBL/GenBank/DDBJ databases">
        <authorList>
            <person name="Sheffer M."/>
        </authorList>
    </citation>
    <scope>NUCLEOTIDE SEQUENCE</scope>
</reference>
<dbReference type="SUPFAM" id="SSF56672">
    <property type="entry name" value="DNA/RNA polymerases"/>
    <property type="match status" value="1"/>
</dbReference>
<evidence type="ECO:0000313" key="2">
    <source>
        <dbReference type="Proteomes" id="UP000807504"/>
    </source>
</evidence>
<dbReference type="Pfam" id="PF05380">
    <property type="entry name" value="Peptidase_A17"/>
    <property type="match status" value="1"/>
</dbReference>
<dbReference type="EMBL" id="JABXBU010000030">
    <property type="protein sequence ID" value="KAF8785922.1"/>
    <property type="molecule type" value="Genomic_DNA"/>
</dbReference>
<dbReference type="InterPro" id="IPR043502">
    <property type="entry name" value="DNA/RNA_pol_sf"/>
</dbReference>
<dbReference type="Proteomes" id="UP000807504">
    <property type="component" value="Unassembled WGS sequence"/>
</dbReference>
<dbReference type="PANTHER" id="PTHR47331">
    <property type="entry name" value="PHD-TYPE DOMAIN-CONTAINING PROTEIN"/>
    <property type="match status" value="1"/>
</dbReference>